<name>A0ABU1UVS5_9GAMM</name>
<feature type="domain" description="Beta-porphyranase A C-terminal" evidence="2">
    <location>
        <begin position="605"/>
        <end position="701"/>
    </location>
</feature>
<dbReference type="InterPro" id="IPR040527">
    <property type="entry name" value="Beta-sand_Porphyrn"/>
</dbReference>
<evidence type="ECO:0000313" key="4">
    <source>
        <dbReference type="EMBL" id="MDR7089260.1"/>
    </source>
</evidence>
<dbReference type="Proteomes" id="UP001253595">
    <property type="component" value="Unassembled WGS sequence"/>
</dbReference>
<protein>
    <submittedName>
        <fullName evidence="4">Agarase</fullName>
        <ecNumber evidence="4">3.2.1.81</ecNumber>
    </submittedName>
</protein>
<accession>A0ABU1UVS5</accession>
<dbReference type="InterPro" id="IPR041224">
    <property type="entry name" value="BPA_C"/>
</dbReference>
<feature type="region of interest" description="Disordered" evidence="1">
    <location>
        <begin position="52"/>
        <end position="71"/>
    </location>
</feature>
<dbReference type="GO" id="GO:0033916">
    <property type="term" value="F:beta-agarase activity"/>
    <property type="evidence" value="ECO:0007669"/>
    <property type="project" value="UniProtKB-EC"/>
</dbReference>
<evidence type="ECO:0000256" key="1">
    <source>
        <dbReference type="SAM" id="MobiDB-lite"/>
    </source>
</evidence>
<gene>
    <name evidence="4" type="ORF">J2X05_001266</name>
</gene>
<reference evidence="4 5" key="1">
    <citation type="submission" date="2023-07" db="EMBL/GenBank/DDBJ databases">
        <title>Sorghum-associated microbial communities from plants grown in Nebraska, USA.</title>
        <authorList>
            <person name="Schachtman D."/>
        </authorList>
    </citation>
    <scope>NUCLEOTIDE SEQUENCE [LARGE SCALE GENOMIC DNA]</scope>
    <source>
        <strain evidence="4 5">BE190</strain>
    </source>
</reference>
<dbReference type="EMBL" id="JAVDVX010000002">
    <property type="protein sequence ID" value="MDR7089260.1"/>
    <property type="molecule type" value="Genomic_DNA"/>
</dbReference>
<proteinExistence type="predicted"/>
<dbReference type="CDD" id="cd21510">
    <property type="entry name" value="agarase_cat"/>
    <property type="match status" value="1"/>
</dbReference>
<dbReference type="Pfam" id="PF18040">
    <property type="entry name" value="BPA_C"/>
    <property type="match status" value="1"/>
</dbReference>
<dbReference type="Gene3D" id="2.60.120.1200">
    <property type="match status" value="1"/>
</dbReference>
<dbReference type="InterPro" id="IPR017853">
    <property type="entry name" value="GH"/>
</dbReference>
<evidence type="ECO:0000259" key="3">
    <source>
        <dbReference type="Pfam" id="PF18206"/>
    </source>
</evidence>
<evidence type="ECO:0000313" key="5">
    <source>
        <dbReference type="Proteomes" id="UP001253595"/>
    </source>
</evidence>
<dbReference type="Pfam" id="PF18206">
    <property type="entry name" value="Porphyrn_cat_1"/>
    <property type="match status" value="1"/>
</dbReference>
<evidence type="ECO:0000259" key="2">
    <source>
        <dbReference type="Pfam" id="PF18040"/>
    </source>
</evidence>
<sequence>MKLTQLISVATYTLILSGCGGGGGGTSTPPASSKASVSPTQSSTSVSSLVASSSTSLSSTPNSSVASTDSRPKISFNRDIKHIVGDIHSFDRRKFITIHSSNTEADWFGSNAQSLGAPNASPDLITEVMDGYDVYFGRDTGGITWQLGELNQDPARPGFVSESHAQTKGGDARWVYSNNANSAKIRQFENRLTDMIIGAQQHPFWPDGKLTRKGWALSQTDTPSEPFGTATGHYMGQYLAKYFSKGAGDLFGQPKPLYVEVMNEPLYDLVDASASPVPVEKVFQFHNTVAAEIRKTNSDVLIGGYTVAFPDYDKNDFQQWLNRDKVFIDLAGANMDFYSIHLYDFPAHNNREKYRRGSNVEATLDLLEQYDTIKFGKIKPLVISEYGASIHSMFSDPWTPQRDGLRLIAFNGLLMSFLERPNNIAKTIPFLPIKAEWGRVNGIPYNDRLMRQRKEAPGETGDEWVFTDMIKFYQLWSDVKGTRIDITSSDPDLVVNAYADNKRVYLIINNLEFNAQEFTLNDYSLNNPAFANATIKHLHLDSQNAPVLSETVSDKFPDSLSIGGSGTMIITMNYESAVVIDQTKVEQKTYATNYLQAIKTNSPLNFAINGITPAAFGEATLRLGIGRDHGKSLQPKVTINGTEVTVPKDYRGYDQYHQGKGRENFFGVIEIPVPYSILKANNQIEVTFADDGGHISSAALRAFHYSRNFTH</sequence>
<feature type="domain" description="Porphyranase beta-sandwich" evidence="3">
    <location>
        <begin position="492"/>
        <end position="596"/>
    </location>
</feature>
<keyword evidence="4" id="KW-0326">Glycosidase</keyword>
<keyword evidence="5" id="KW-1185">Reference proteome</keyword>
<dbReference type="PROSITE" id="PS51257">
    <property type="entry name" value="PROKAR_LIPOPROTEIN"/>
    <property type="match status" value="1"/>
</dbReference>
<keyword evidence="4" id="KW-0378">Hydrolase</keyword>
<comment type="caution">
    <text evidence="4">The sequence shown here is derived from an EMBL/GenBank/DDBJ whole genome shotgun (WGS) entry which is preliminary data.</text>
</comment>
<dbReference type="SUPFAM" id="SSF51445">
    <property type="entry name" value="(Trans)glycosidases"/>
    <property type="match status" value="1"/>
</dbReference>
<dbReference type="Gene3D" id="3.20.20.80">
    <property type="entry name" value="Glycosidases"/>
    <property type="match status" value="1"/>
</dbReference>
<dbReference type="RefSeq" id="WP_310070143.1">
    <property type="nucleotide sequence ID" value="NZ_JAVDVX010000002.1"/>
</dbReference>
<dbReference type="EC" id="3.2.1.81" evidence="4"/>
<organism evidence="4 5">
    <name type="scientific">Cellvibrio fibrivorans</name>
    <dbReference type="NCBI Taxonomy" id="126350"/>
    <lineage>
        <taxon>Bacteria</taxon>
        <taxon>Pseudomonadati</taxon>
        <taxon>Pseudomonadota</taxon>
        <taxon>Gammaproteobacteria</taxon>
        <taxon>Cellvibrionales</taxon>
        <taxon>Cellvibrionaceae</taxon>
        <taxon>Cellvibrio</taxon>
    </lineage>
</organism>
<feature type="compositionally biased region" description="Low complexity" evidence="1">
    <location>
        <begin position="52"/>
        <end position="69"/>
    </location>
</feature>